<feature type="active site" evidence="5">
    <location>
        <position position="48"/>
    </location>
</feature>
<protein>
    <recommendedName>
        <fullName evidence="3 5">acylphosphatase</fullName>
        <ecNumber evidence="2 5">3.6.1.7</ecNumber>
    </recommendedName>
</protein>
<dbReference type="PROSITE" id="PS51160">
    <property type="entry name" value="ACYLPHOSPHATASE_3"/>
    <property type="match status" value="1"/>
</dbReference>
<evidence type="ECO:0000256" key="4">
    <source>
        <dbReference type="ARBA" id="ARBA00047645"/>
    </source>
</evidence>
<comment type="catalytic activity">
    <reaction evidence="4 5">
        <text>an acyl phosphate + H2O = a carboxylate + phosphate + H(+)</text>
        <dbReference type="Rhea" id="RHEA:14965"/>
        <dbReference type="ChEBI" id="CHEBI:15377"/>
        <dbReference type="ChEBI" id="CHEBI:15378"/>
        <dbReference type="ChEBI" id="CHEBI:29067"/>
        <dbReference type="ChEBI" id="CHEBI:43474"/>
        <dbReference type="ChEBI" id="CHEBI:59918"/>
        <dbReference type="EC" id="3.6.1.7"/>
    </reaction>
</comment>
<dbReference type="SUPFAM" id="SSF54975">
    <property type="entry name" value="Acylphosphatase/BLUF domain-like"/>
    <property type="match status" value="1"/>
</dbReference>
<evidence type="ECO:0000256" key="2">
    <source>
        <dbReference type="ARBA" id="ARBA00012150"/>
    </source>
</evidence>
<dbReference type="Proteomes" id="UP000516046">
    <property type="component" value="Chromosome"/>
</dbReference>
<dbReference type="InterPro" id="IPR020456">
    <property type="entry name" value="Acylphosphatase"/>
</dbReference>
<evidence type="ECO:0000256" key="1">
    <source>
        <dbReference type="ARBA" id="ARBA00005614"/>
    </source>
</evidence>
<evidence type="ECO:0000256" key="6">
    <source>
        <dbReference type="RuleBase" id="RU004168"/>
    </source>
</evidence>
<dbReference type="Pfam" id="PF00708">
    <property type="entry name" value="Acylphosphatase"/>
    <property type="match status" value="1"/>
</dbReference>
<evidence type="ECO:0000256" key="3">
    <source>
        <dbReference type="ARBA" id="ARBA00015991"/>
    </source>
</evidence>
<dbReference type="InterPro" id="IPR001792">
    <property type="entry name" value="Acylphosphatase-like_dom"/>
</dbReference>
<evidence type="ECO:0000313" key="8">
    <source>
        <dbReference type="EMBL" id="QNO18673.1"/>
    </source>
</evidence>
<dbReference type="Gene3D" id="3.30.70.100">
    <property type="match status" value="1"/>
</dbReference>
<sequence length="102" mass="11459">MPAASFLKDVYKIMRYRVKVTGMVQGVGFRYYVSQSAANLGLTGWVKNQWDASVSLEVQGSACKLEQFLKEVQYGNAFAQVDALDCKKIAEQPGESRFEIIR</sequence>
<organism evidence="8 9">
    <name type="scientific">Caproicibacterium amylolyticum</name>
    <dbReference type="NCBI Taxonomy" id="2766537"/>
    <lineage>
        <taxon>Bacteria</taxon>
        <taxon>Bacillati</taxon>
        <taxon>Bacillota</taxon>
        <taxon>Clostridia</taxon>
        <taxon>Eubacteriales</taxon>
        <taxon>Oscillospiraceae</taxon>
        <taxon>Caproicibacterium</taxon>
    </lineage>
</organism>
<proteinExistence type="inferred from homology"/>
<name>A0A7G9WJ11_9FIRM</name>
<dbReference type="KEGG" id="caml:H6X83_03220"/>
<dbReference type="PANTHER" id="PTHR47268">
    <property type="entry name" value="ACYLPHOSPHATASE"/>
    <property type="match status" value="1"/>
</dbReference>
<reference evidence="8 9" key="1">
    <citation type="submission" date="2020-08" db="EMBL/GenBank/DDBJ databases">
        <authorList>
            <person name="Ren C."/>
            <person name="Gu Y."/>
            <person name="Xu Y."/>
        </authorList>
    </citation>
    <scope>NUCLEOTIDE SEQUENCE [LARGE SCALE GENOMIC DNA]</scope>
    <source>
        <strain evidence="8 9">LBM18003</strain>
    </source>
</reference>
<dbReference type="PANTHER" id="PTHR47268:SF4">
    <property type="entry name" value="ACYLPHOSPHATASE"/>
    <property type="match status" value="1"/>
</dbReference>
<feature type="active site" evidence="5">
    <location>
        <position position="30"/>
    </location>
</feature>
<dbReference type="GO" id="GO:0003998">
    <property type="term" value="F:acylphosphatase activity"/>
    <property type="evidence" value="ECO:0007669"/>
    <property type="project" value="UniProtKB-EC"/>
</dbReference>
<accession>A0A7G9WJ11</accession>
<dbReference type="EC" id="3.6.1.7" evidence="2 5"/>
<dbReference type="PRINTS" id="PR00112">
    <property type="entry name" value="ACYLPHPHTASE"/>
</dbReference>
<dbReference type="PROSITE" id="PS00150">
    <property type="entry name" value="ACYLPHOSPHATASE_1"/>
    <property type="match status" value="1"/>
</dbReference>
<dbReference type="InterPro" id="IPR017968">
    <property type="entry name" value="Acylphosphatase_CS"/>
</dbReference>
<dbReference type="AlphaFoldDB" id="A0A7G9WJ11"/>
<evidence type="ECO:0000259" key="7">
    <source>
        <dbReference type="PROSITE" id="PS51160"/>
    </source>
</evidence>
<keyword evidence="9" id="KW-1185">Reference proteome</keyword>
<dbReference type="InterPro" id="IPR036046">
    <property type="entry name" value="Acylphosphatase-like_dom_sf"/>
</dbReference>
<dbReference type="EMBL" id="CP060696">
    <property type="protein sequence ID" value="QNO18673.1"/>
    <property type="molecule type" value="Genomic_DNA"/>
</dbReference>
<evidence type="ECO:0000313" key="9">
    <source>
        <dbReference type="Proteomes" id="UP000516046"/>
    </source>
</evidence>
<feature type="domain" description="Acylphosphatase-like" evidence="7">
    <location>
        <begin position="15"/>
        <end position="102"/>
    </location>
</feature>
<gene>
    <name evidence="8" type="ORF">H6X83_03220</name>
</gene>
<keyword evidence="5" id="KW-0378">Hydrolase</keyword>
<evidence type="ECO:0000256" key="5">
    <source>
        <dbReference type="PROSITE-ProRule" id="PRU00520"/>
    </source>
</evidence>
<comment type="similarity">
    <text evidence="1 6">Belongs to the acylphosphatase family.</text>
</comment>